<dbReference type="EMBL" id="BMAU01021221">
    <property type="protein sequence ID" value="GFY00673.1"/>
    <property type="molecule type" value="Genomic_DNA"/>
</dbReference>
<gene>
    <name evidence="1" type="ORF">TNCV_2140671</name>
</gene>
<reference evidence="1" key="1">
    <citation type="submission" date="2020-08" db="EMBL/GenBank/DDBJ databases">
        <title>Multicomponent nature underlies the extraordinary mechanical properties of spider dragline silk.</title>
        <authorList>
            <person name="Kono N."/>
            <person name="Nakamura H."/>
            <person name="Mori M."/>
            <person name="Yoshida Y."/>
            <person name="Ohtoshi R."/>
            <person name="Malay A.D."/>
            <person name="Moran D.A.P."/>
            <person name="Tomita M."/>
            <person name="Numata K."/>
            <person name="Arakawa K."/>
        </authorList>
    </citation>
    <scope>NUCLEOTIDE SEQUENCE</scope>
</reference>
<dbReference type="Proteomes" id="UP000887159">
    <property type="component" value="Unassembled WGS sequence"/>
</dbReference>
<organism evidence="1 2">
    <name type="scientific">Trichonephila clavipes</name>
    <name type="common">Golden silk orbweaver</name>
    <name type="synonym">Nephila clavipes</name>
    <dbReference type="NCBI Taxonomy" id="2585209"/>
    <lineage>
        <taxon>Eukaryota</taxon>
        <taxon>Metazoa</taxon>
        <taxon>Ecdysozoa</taxon>
        <taxon>Arthropoda</taxon>
        <taxon>Chelicerata</taxon>
        <taxon>Arachnida</taxon>
        <taxon>Araneae</taxon>
        <taxon>Araneomorphae</taxon>
        <taxon>Entelegynae</taxon>
        <taxon>Araneoidea</taxon>
        <taxon>Nephilidae</taxon>
        <taxon>Trichonephila</taxon>
    </lineage>
</organism>
<evidence type="ECO:0000313" key="2">
    <source>
        <dbReference type="Proteomes" id="UP000887159"/>
    </source>
</evidence>
<comment type="caution">
    <text evidence="1">The sequence shown here is derived from an EMBL/GenBank/DDBJ whole genome shotgun (WGS) entry which is preliminary data.</text>
</comment>
<evidence type="ECO:0000313" key="1">
    <source>
        <dbReference type="EMBL" id="GFY00673.1"/>
    </source>
</evidence>
<proteinExistence type="predicted"/>
<dbReference type="AlphaFoldDB" id="A0A8X6RWX5"/>
<sequence length="119" mass="13738">MIEPSTQWYSITSFQVIRSFEDVECLLAMCLLHDSAKHRGDHRDVVNIVWVRLKRRRHVIAASRFVLNLTIEGAPEWDVKGNRSNGHRVDGPCDCKYHRTVRVDTLVVFQTMLCLTQGS</sequence>
<protein>
    <submittedName>
        <fullName evidence="1">Uncharacterized protein</fullName>
    </submittedName>
</protein>
<accession>A0A8X6RWX5</accession>
<name>A0A8X6RWX5_TRICX</name>
<keyword evidence="2" id="KW-1185">Reference proteome</keyword>